<dbReference type="EMBL" id="CACRXK020001589">
    <property type="protein sequence ID" value="CAB3990046.1"/>
    <property type="molecule type" value="Genomic_DNA"/>
</dbReference>
<dbReference type="GO" id="GO:0000159">
    <property type="term" value="C:protein phosphatase type 2A complex"/>
    <property type="evidence" value="ECO:0007669"/>
    <property type="project" value="TreeGrafter"/>
</dbReference>
<dbReference type="PANTHER" id="PTHR10648:SF4">
    <property type="entry name" value="PROTEIN PHOSPHATASE 2 (FORMERLY 2A), REGULATORY SUBUNIT A, BETA ISOFORM-RELATED"/>
    <property type="match status" value="1"/>
</dbReference>
<dbReference type="InterPro" id="IPR051023">
    <property type="entry name" value="PP2A_Regulatory_Subunit_A"/>
</dbReference>
<dbReference type="GO" id="GO:0019888">
    <property type="term" value="F:protein phosphatase regulator activity"/>
    <property type="evidence" value="ECO:0007669"/>
    <property type="project" value="TreeGrafter"/>
</dbReference>
<organism evidence="3 4">
    <name type="scientific">Paramuricea clavata</name>
    <name type="common">Red gorgonian</name>
    <name type="synonym">Violescent sea-whip</name>
    <dbReference type="NCBI Taxonomy" id="317549"/>
    <lineage>
        <taxon>Eukaryota</taxon>
        <taxon>Metazoa</taxon>
        <taxon>Cnidaria</taxon>
        <taxon>Anthozoa</taxon>
        <taxon>Octocorallia</taxon>
        <taxon>Malacalcyonacea</taxon>
        <taxon>Plexauridae</taxon>
        <taxon>Paramuricea</taxon>
    </lineage>
</organism>
<dbReference type="SUPFAM" id="SSF48371">
    <property type="entry name" value="ARM repeat"/>
    <property type="match status" value="1"/>
</dbReference>
<sequence length="437" mass="49083">AQSSSALSPEQEIENRQSILNYGDQLADYLRKGLADNWSQVRLAASWATRSFLVTLGDNEAKEQFYPKLLPPMCLNRYYVAAGVRIYSQENWKIITGNDGKRLVEKFIKETVEFYVSQTKADNHAVREAACECIAELGIKVSPDAVRPHVGVLLEAMIECFKDEGWPVRDAACLACGNFVQCFPEECRASLDTLYELFFNNLCDNIPSVRQGAATSLANVVKTYGSEAVEFVTEKAKEKLKAVEKQENADDRFSGLEKGAGLFGVIKRQRDNDIELHSNQTMYSCGSLAPKMGRGGCSNSHFKRPSQPWEITDGCIYLVAELSKLQTTQEQMKFLIPLMAETTKHRHYSQYLQLYESLCKQLPVVAKGLGKRNFKTYIEAFMDPIFHSLTSENALTSTAAVECVQELAKFIGPSILRGRVELYNPSYLAILDNHLHH</sequence>
<gene>
    <name evidence="3" type="ORF">PACLA_8A023862</name>
</gene>
<dbReference type="PANTHER" id="PTHR10648">
    <property type="entry name" value="SERINE/THREONINE-PROTEIN PHOSPHATASE PP2A 65 KDA REGULATORY SUBUNIT"/>
    <property type="match status" value="1"/>
</dbReference>
<proteinExistence type="predicted"/>
<keyword evidence="1" id="KW-0677">Repeat</keyword>
<dbReference type="Pfam" id="PF23271">
    <property type="entry name" value="HEAT_GCN1"/>
    <property type="match status" value="1"/>
</dbReference>
<dbReference type="InterPro" id="IPR011989">
    <property type="entry name" value="ARM-like"/>
</dbReference>
<dbReference type="AlphaFoldDB" id="A0A6S7GL65"/>
<feature type="domain" description="Stalled ribosome sensor GCN1-like HEAT repeats region" evidence="2">
    <location>
        <begin position="108"/>
        <end position="255"/>
    </location>
</feature>
<comment type="caution">
    <text evidence="3">The sequence shown here is derived from an EMBL/GenBank/DDBJ whole genome shotgun (WGS) entry which is preliminary data.</text>
</comment>
<evidence type="ECO:0000313" key="3">
    <source>
        <dbReference type="EMBL" id="CAB3990046.1"/>
    </source>
</evidence>
<evidence type="ECO:0000256" key="1">
    <source>
        <dbReference type="ARBA" id="ARBA00022737"/>
    </source>
</evidence>
<reference evidence="3" key="1">
    <citation type="submission" date="2020-04" db="EMBL/GenBank/DDBJ databases">
        <authorList>
            <person name="Alioto T."/>
            <person name="Alioto T."/>
            <person name="Gomez Garrido J."/>
        </authorList>
    </citation>
    <scope>NUCLEOTIDE SEQUENCE</scope>
    <source>
        <strain evidence="3">A484AB</strain>
    </source>
</reference>
<dbReference type="InterPro" id="IPR057546">
    <property type="entry name" value="HEAT_GCN1"/>
</dbReference>
<dbReference type="Proteomes" id="UP001152795">
    <property type="component" value="Unassembled WGS sequence"/>
</dbReference>
<dbReference type="InterPro" id="IPR021133">
    <property type="entry name" value="HEAT_type_2"/>
</dbReference>
<name>A0A6S7GL65_PARCT</name>
<protein>
    <submittedName>
        <fullName evidence="3">Leishmanolysin-like peptidase</fullName>
    </submittedName>
</protein>
<feature type="non-terminal residue" evidence="3">
    <location>
        <position position="437"/>
    </location>
</feature>
<dbReference type="InterPro" id="IPR016024">
    <property type="entry name" value="ARM-type_fold"/>
</dbReference>
<dbReference type="PROSITE" id="PS50077">
    <property type="entry name" value="HEAT_REPEAT"/>
    <property type="match status" value="1"/>
</dbReference>
<dbReference type="GO" id="GO:0005634">
    <property type="term" value="C:nucleus"/>
    <property type="evidence" value="ECO:0007669"/>
    <property type="project" value="TreeGrafter"/>
</dbReference>
<accession>A0A6S7GL65</accession>
<evidence type="ECO:0000313" key="4">
    <source>
        <dbReference type="Proteomes" id="UP001152795"/>
    </source>
</evidence>
<dbReference type="GO" id="GO:0005829">
    <property type="term" value="C:cytosol"/>
    <property type="evidence" value="ECO:0007669"/>
    <property type="project" value="TreeGrafter"/>
</dbReference>
<keyword evidence="4" id="KW-1185">Reference proteome</keyword>
<dbReference type="Gene3D" id="1.25.10.10">
    <property type="entry name" value="Leucine-rich Repeat Variant"/>
    <property type="match status" value="1"/>
</dbReference>
<evidence type="ECO:0000259" key="2">
    <source>
        <dbReference type="Pfam" id="PF23271"/>
    </source>
</evidence>